<keyword evidence="2" id="KW-1185">Reference proteome</keyword>
<reference evidence="1" key="1">
    <citation type="submission" date="2022-07" db="EMBL/GenBank/DDBJ databases">
        <title>Draft genome sequence of Zalerion maritima ATCC 34329, a (micro)plastics degrading marine fungus.</title>
        <authorList>
            <person name="Paco A."/>
            <person name="Goncalves M.F.M."/>
            <person name="Rocha-Santos T.A.P."/>
            <person name="Alves A."/>
        </authorList>
    </citation>
    <scope>NUCLEOTIDE SEQUENCE</scope>
    <source>
        <strain evidence="1">ATCC 34329</strain>
    </source>
</reference>
<dbReference type="EMBL" id="JAKWBI020000089">
    <property type="protein sequence ID" value="KAJ2903153.1"/>
    <property type="molecule type" value="Genomic_DNA"/>
</dbReference>
<dbReference type="PANTHER" id="PTHR42342">
    <property type="entry name" value="STATIONARY PHASE PROTEIN 5"/>
    <property type="match status" value="1"/>
</dbReference>
<evidence type="ECO:0000313" key="2">
    <source>
        <dbReference type="Proteomes" id="UP001201980"/>
    </source>
</evidence>
<evidence type="ECO:0000313" key="1">
    <source>
        <dbReference type="EMBL" id="KAJ2903153.1"/>
    </source>
</evidence>
<protein>
    <submittedName>
        <fullName evidence="1">Uncharacterized protein</fullName>
    </submittedName>
</protein>
<dbReference type="GO" id="GO:0043248">
    <property type="term" value="P:proteasome assembly"/>
    <property type="evidence" value="ECO:0007669"/>
    <property type="project" value="TreeGrafter"/>
</dbReference>
<gene>
    <name evidence="1" type="ORF">MKZ38_010285</name>
</gene>
<dbReference type="GO" id="GO:0070628">
    <property type="term" value="F:proteasome binding"/>
    <property type="evidence" value="ECO:0007669"/>
    <property type="project" value="InterPro"/>
</dbReference>
<accession>A0AAD5RSK1</accession>
<name>A0AAD5RSK1_9PEZI</name>
<sequence>MAASGGIFAPIALGILRKAVKDASKVLRKKVSHVAQTVTASSSPAVQAAPVRSSVGGARGQPVHPAAVLRQQRRLFSRWSAAQQDVGSAARRFLSSLSEAAQAAKGPRFDRSKFPVSQTSRAVSQLPGRAPFAHTLRPNLTGGALPRSAGGYGITGTGARYFSHAPAAPAQVVQNVSQAMRAFFLSGQRARFDGVDANGRKRWRTVSTLEDETLRTMSSVPRCVPGSFIDFRLSPTITAMSPLAAAFPFAAAAAEEKMQKKGAAGLFDGGDFVPTTYAYAAKVQQKHIAAQASPTSLNTVGFLEELSLDFARALKDLAATLGDIKRLSELGDLTVEMVSDSKSPTLRVRFPGVDAETVEALCNDVGVTRGLVGQDNGFDASVGVPIALQFPFAPDSRNENTRTITSPSGSLRSLEGHELAEDFDYLSEAEEAFMLDEFSENPWVSEPEAYGSLSKHSFTSGDHCSEDFEGVSGIYRFIEECDRARGQFRA</sequence>
<dbReference type="PANTHER" id="PTHR42342:SF1">
    <property type="entry name" value="STATIONARY PHASE PROTEIN 5"/>
    <property type="match status" value="1"/>
</dbReference>
<organism evidence="1 2">
    <name type="scientific">Zalerion maritima</name>
    <dbReference type="NCBI Taxonomy" id="339359"/>
    <lineage>
        <taxon>Eukaryota</taxon>
        <taxon>Fungi</taxon>
        <taxon>Dikarya</taxon>
        <taxon>Ascomycota</taxon>
        <taxon>Pezizomycotina</taxon>
        <taxon>Sordariomycetes</taxon>
        <taxon>Lulworthiomycetidae</taxon>
        <taxon>Lulworthiales</taxon>
        <taxon>Lulworthiaceae</taxon>
        <taxon>Zalerion</taxon>
    </lineage>
</organism>
<comment type="caution">
    <text evidence="1">The sequence shown here is derived from an EMBL/GenBank/DDBJ whole genome shotgun (WGS) entry which is preliminary data.</text>
</comment>
<proteinExistence type="predicted"/>
<dbReference type="Proteomes" id="UP001201980">
    <property type="component" value="Unassembled WGS sequence"/>
</dbReference>
<dbReference type="InterPro" id="IPR038816">
    <property type="entry name" value="Stationary_phase_5"/>
</dbReference>
<dbReference type="AlphaFoldDB" id="A0AAD5RSK1"/>